<evidence type="ECO:0000313" key="2">
    <source>
        <dbReference type="EMBL" id="SEN67888.1"/>
    </source>
</evidence>
<feature type="domain" description="MOSC" evidence="1">
    <location>
        <begin position="30"/>
        <end position="167"/>
    </location>
</feature>
<dbReference type="Pfam" id="PF03473">
    <property type="entry name" value="MOSC"/>
    <property type="match status" value="1"/>
</dbReference>
<dbReference type="OrthoDB" id="9786134at2"/>
<evidence type="ECO:0000259" key="1">
    <source>
        <dbReference type="PROSITE" id="PS51340"/>
    </source>
</evidence>
<dbReference type="STRING" id="1121117.SAMN02745977_01764"/>
<dbReference type="PROSITE" id="PS51340">
    <property type="entry name" value="MOSC"/>
    <property type="match status" value="1"/>
</dbReference>
<keyword evidence="3" id="KW-1185">Reference proteome</keyword>
<dbReference type="PANTHER" id="PTHR30212">
    <property type="entry name" value="PROTEIN YIIM"/>
    <property type="match status" value="1"/>
</dbReference>
<accession>A0A1H8IJI9</accession>
<reference evidence="2 3" key="1">
    <citation type="submission" date="2016-10" db="EMBL/GenBank/DDBJ databases">
        <authorList>
            <person name="de Groot N.N."/>
        </authorList>
    </citation>
    <scope>NUCLEOTIDE SEQUENCE [LARGE SCALE GENOMIC DNA]</scope>
    <source>
        <strain evidence="2 3">DSM 15123</strain>
    </source>
</reference>
<dbReference type="InterPro" id="IPR011037">
    <property type="entry name" value="Pyrv_Knase-like_insert_dom_sf"/>
</dbReference>
<dbReference type="EMBL" id="FOCW01000004">
    <property type="protein sequence ID" value="SEN67888.1"/>
    <property type="molecule type" value="Genomic_DNA"/>
</dbReference>
<name>A0A1H8IJI9_9BURK</name>
<dbReference type="PANTHER" id="PTHR30212:SF2">
    <property type="entry name" value="PROTEIN YIIM"/>
    <property type="match status" value="1"/>
</dbReference>
<dbReference type="GO" id="GO:0003824">
    <property type="term" value="F:catalytic activity"/>
    <property type="evidence" value="ECO:0007669"/>
    <property type="project" value="InterPro"/>
</dbReference>
<dbReference type="GO" id="GO:0030151">
    <property type="term" value="F:molybdenum ion binding"/>
    <property type="evidence" value="ECO:0007669"/>
    <property type="project" value="InterPro"/>
</dbReference>
<dbReference type="Proteomes" id="UP000199531">
    <property type="component" value="Unassembled WGS sequence"/>
</dbReference>
<dbReference type="AlphaFoldDB" id="A0A1H8IJI9"/>
<dbReference type="Gene3D" id="2.40.33.20">
    <property type="entry name" value="PK beta-barrel domain-like"/>
    <property type="match status" value="1"/>
</dbReference>
<dbReference type="InterPro" id="IPR052353">
    <property type="entry name" value="Benzoxazolinone_Detox_Enz"/>
</dbReference>
<dbReference type="GO" id="GO:0030170">
    <property type="term" value="F:pyridoxal phosphate binding"/>
    <property type="evidence" value="ECO:0007669"/>
    <property type="project" value="InterPro"/>
</dbReference>
<gene>
    <name evidence="2" type="ORF">SAMN02745977_01764</name>
</gene>
<proteinExistence type="predicted"/>
<dbReference type="InterPro" id="IPR005302">
    <property type="entry name" value="MoCF_Sase_C"/>
</dbReference>
<protein>
    <submittedName>
        <fullName evidence="2">MOSC domain-containing protein YiiM</fullName>
    </submittedName>
</protein>
<evidence type="ECO:0000313" key="3">
    <source>
        <dbReference type="Proteomes" id="UP000199531"/>
    </source>
</evidence>
<sequence>METIGKIRGVYAGKAVPFTRPGTFSAIDKQPVAGPVAVGTEGLQCDEQGDRRVHGGPDKAVHVYAWPNYAHWRTQFPDNRRFDAAPAFGENLSVEGVDETTVCLGDQWRVGTVLFEVSQGRQPCWKLNDRFGIADMARRVQDSLLAGWYLRVLEPGELQAGDDIRLVQRPHGEWSVARVLAVIRDRQCEPALMQELLELGLPASWQRLFARRLEAGQVEDWQSRLGEGS</sequence>
<dbReference type="SUPFAM" id="SSF50800">
    <property type="entry name" value="PK beta-barrel domain-like"/>
    <property type="match status" value="1"/>
</dbReference>
<dbReference type="InterPro" id="IPR005163">
    <property type="entry name" value="Tri_helical_YiiM-like"/>
</dbReference>
<organism evidence="2 3">
    <name type="scientific">Brachymonas denitrificans DSM 15123</name>
    <dbReference type="NCBI Taxonomy" id="1121117"/>
    <lineage>
        <taxon>Bacteria</taxon>
        <taxon>Pseudomonadati</taxon>
        <taxon>Pseudomonadota</taxon>
        <taxon>Betaproteobacteria</taxon>
        <taxon>Burkholderiales</taxon>
        <taxon>Comamonadaceae</taxon>
        <taxon>Brachymonas</taxon>
    </lineage>
</organism>
<dbReference type="Pfam" id="PF03475">
    <property type="entry name" value="YiiM_3-alpha"/>
    <property type="match status" value="1"/>
</dbReference>